<dbReference type="InterPro" id="IPR017927">
    <property type="entry name" value="FAD-bd_FR_type"/>
</dbReference>
<comment type="cofactor">
    <cofactor evidence="1">
        <name>FAD</name>
        <dbReference type="ChEBI" id="CHEBI:57692"/>
    </cofactor>
</comment>
<gene>
    <name evidence="12" type="ORF">EHQ30_10155</name>
</gene>
<keyword evidence="13" id="KW-1185">Reference proteome</keyword>
<keyword evidence="5" id="KW-0274">FAD</keyword>
<dbReference type="CDD" id="cd00207">
    <property type="entry name" value="fer2"/>
    <property type="match status" value="1"/>
</dbReference>
<name>A0A2M9XZD4_9LEPT</name>
<dbReference type="Gene3D" id="2.40.30.10">
    <property type="entry name" value="Translation factors"/>
    <property type="match status" value="1"/>
</dbReference>
<dbReference type="PROSITE" id="PS51384">
    <property type="entry name" value="FAD_FR"/>
    <property type="match status" value="1"/>
</dbReference>
<dbReference type="InterPro" id="IPR006058">
    <property type="entry name" value="2Fe2S_fd_BS"/>
</dbReference>
<dbReference type="GO" id="GO:0051537">
    <property type="term" value="F:2 iron, 2 sulfur cluster binding"/>
    <property type="evidence" value="ECO:0007669"/>
    <property type="project" value="UniProtKB-KW"/>
</dbReference>
<dbReference type="Pfam" id="PF00175">
    <property type="entry name" value="NAD_binding_1"/>
    <property type="match status" value="1"/>
</dbReference>
<dbReference type="PROSITE" id="PS00197">
    <property type="entry name" value="2FE2S_FER_1"/>
    <property type="match status" value="1"/>
</dbReference>
<dbReference type="InterPro" id="IPR001041">
    <property type="entry name" value="2Fe-2S_ferredoxin-type"/>
</dbReference>
<keyword evidence="3" id="KW-0001">2Fe-2S</keyword>
<dbReference type="CDD" id="cd06217">
    <property type="entry name" value="FNR_iron_sulfur_binding_3"/>
    <property type="match status" value="1"/>
</dbReference>
<evidence type="ECO:0000256" key="9">
    <source>
        <dbReference type="ARBA" id="ARBA00061434"/>
    </source>
</evidence>
<dbReference type="SUPFAM" id="SSF63380">
    <property type="entry name" value="Riboflavin synthase domain-like"/>
    <property type="match status" value="1"/>
</dbReference>
<dbReference type="Gene3D" id="3.10.20.30">
    <property type="match status" value="1"/>
</dbReference>
<dbReference type="PRINTS" id="PR00410">
    <property type="entry name" value="PHEHYDRXLASE"/>
</dbReference>
<keyword evidence="7" id="KW-0408">Iron</keyword>
<keyword evidence="8" id="KW-0411">Iron-sulfur</keyword>
<reference evidence="12" key="1">
    <citation type="journal article" date="2019" name="PLoS Negl. Trop. Dis.">
        <title>Revisiting the worldwide diversity of Leptospira species in the environment.</title>
        <authorList>
            <person name="Vincent A.T."/>
            <person name="Schiettekatte O."/>
            <person name="Bourhy P."/>
            <person name="Veyrier F.J."/>
            <person name="Picardeau M."/>
        </authorList>
    </citation>
    <scope>NUCLEOTIDE SEQUENCE [LARGE SCALE GENOMIC DNA]</scope>
    <source>
        <strain evidence="12">201800277</strain>
    </source>
</reference>
<dbReference type="PRINTS" id="PR00371">
    <property type="entry name" value="FPNCR"/>
</dbReference>
<feature type="domain" description="2Fe-2S ferredoxin-type" evidence="10">
    <location>
        <begin position="309"/>
        <end position="394"/>
    </location>
</feature>
<dbReference type="EMBL" id="RQFP01000001">
    <property type="protein sequence ID" value="TGK96928.1"/>
    <property type="molecule type" value="Genomic_DNA"/>
</dbReference>
<dbReference type="SUPFAM" id="SSF54292">
    <property type="entry name" value="2Fe-2S ferredoxin-like"/>
    <property type="match status" value="1"/>
</dbReference>
<keyword evidence="6" id="KW-0560">Oxidoreductase</keyword>
<comment type="caution">
    <text evidence="12">The sequence shown here is derived from an EMBL/GenBank/DDBJ whole genome shotgun (WGS) entry which is preliminary data.</text>
</comment>
<dbReference type="InterPro" id="IPR017938">
    <property type="entry name" value="Riboflavin_synthase-like_b-brl"/>
</dbReference>
<evidence type="ECO:0000256" key="8">
    <source>
        <dbReference type="ARBA" id="ARBA00023014"/>
    </source>
</evidence>
<dbReference type="PROSITE" id="PS51085">
    <property type="entry name" value="2FE2S_FER_2"/>
    <property type="match status" value="1"/>
</dbReference>
<evidence type="ECO:0000259" key="10">
    <source>
        <dbReference type="PROSITE" id="PS51085"/>
    </source>
</evidence>
<evidence type="ECO:0000313" key="13">
    <source>
        <dbReference type="Proteomes" id="UP000297891"/>
    </source>
</evidence>
<evidence type="ECO:0000259" key="11">
    <source>
        <dbReference type="PROSITE" id="PS51384"/>
    </source>
</evidence>
<proteinExistence type="inferred from homology"/>
<protein>
    <submittedName>
        <fullName evidence="12">Flavodoxin reductase</fullName>
    </submittedName>
</protein>
<dbReference type="GO" id="GO:0016491">
    <property type="term" value="F:oxidoreductase activity"/>
    <property type="evidence" value="ECO:0007669"/>
    <property type="project" value="UniProtKB-KW"/>
</dbReference>
<sequence>MLDNNQKLETNILNSVEGFREAIIKKEELEREGSNFENQKGLVRQTINRLHPKRLKLRLENIRIDTPSTKTLRFVSVDGKNLPPFQSGQYINLFVSLSGVFTARPYSISSPPTNLSSYELTIKRAEGGFVSPYLLDDVAIGQVFESTGPMGSFHHNPLFHGRDLVFLAGGSGIAPAMSMLKSFLTSSESFRFHIIYSNSFENDVIFIDELRSLVAGHQNFILSEFLSREVGPDYKGFRGRLNLSTLKTLLSDAPSKMYYVCGPTPFNDHCASLLSELGVKSGRILIESNGPPKMPEKMQGWPSSLHPEKEVNIKVGNEKPFPAKVGEPLLNSLERNGYFTENACRSGECSLCRVKLKSGEVFSPPEAKIRKSDKKFGWIHSCVAFPTTDLEIQL</sequence>
<dbReference type="PANTHER" id="PTHR47354:SF6">
    <property type="entry name" value="NADH OXIDOREDUCTASE HCR"/>
    <property type="match status" value="1"/>
</dbReference>
<dbReference type="InterPro" id="IPR050415">
    <property type="entry name" value="MRET"/>
</dbReference>
<dbReference type="InterPro" id="IPR001433">
    <property type="entry name" value="OxRdtase_FAD/NAD-bd"/>
</dbReference>
<evidence type="ECO:0000256" key="7">
    <source>
        <dbReference type="ARBA" id="ARBA00023004"/>
    </source>
</evidence>
<dbReference type="InterPro" id="IPR001709">
    <property type="entry name" value="Flavoprot_Pyr_Nucl_cyt_Rdtase"/>
</dbReference>
<evidence type="ECO:0000256" key="1">
    <source>
        <dbReference type="ARBA" id="ARBA00001974"/>
    </source>
</evidence>
<dbReference type="GO" id="GO:0046872">
    <property type="term" value="F:metal ion binding"/>
    <property type="evidence" value="ECO:0007669"/>
    <property type="project" value="UniProtKB-KW"/>
</dbReference>
<feature type="domain" description="FAD-binding FR-type" evidence="11">
    <location>
        <begin position="52"/>
        <end position="156"/>
    </location>
</feature>
<dbReference type="SUPFAM" id="SSF52343">
    <property type="entry name" value="Ferredoxin reductase-like, C-terminal NADP-linked domain"/>
    <property type="match status" value="1"/>
</dbReference>
<evidence type="ECO:0000256" key="4">
    <source>
        <dbReference type="ARBA" id="ARBA00022723"/>
    </source>
</evidence>
<dbReference type="InterPro" id="IPR036010">
    <property type="entry name" value="2Fe-2S_ferredoxin-like_sf"/>
</dbReference>
<dbReference type="InterPro" id="IPR012675">
    <property type="entry name" value="Beta-grasp_dom_sf"/>
</dbReference>
<keyword evidence="4" id="KW-0479">Metal-binding</keyword>
<dbReference type="AlphaFoldDB" id="A0A2M9XZD4"/>
<dbReference type="OrthoDB" id="9801223at2"/>
<evidence type="ECO:0000256" key="5">
    <source>
        <dbReference type="ARBA" id="ARBA00022827"/>
    </source>
</evidence>
<comment type="similarity">
    <text evidence="9">In the N-terminal section; belongs to the FAD-binding oxidoreductase type 6 family.</text>
</comment>
<evidence type="ECO:0000256" key="3">
    <source>
        <dbReference type="ARBA" id="ARBA00022714"/>
    </source>
</evidence>
<evidence type="ECO:0000256" key="6">
    <source>
        <dbReference type="ARBA" id="ARBA00023002"/>
    </source>
</evidence>
<accession>A0A2M9XZD4</accession>
<dbReference type="RefSeq" id="WP_100791367.1">
    <property type="nucleotide sequence ID" value="NZ_NPDQ01000006.1"/>
</dbReference>
<evidence type="ECO:0000313" key="12">
    <source>
        <dbReference type="EMBL" id="TGK96928.1"/>
    </source>
</evidence>
<dbReference type="Pfam" id="PF00111">
    <property type="entry name" value="Fer2"/>
    <property type="match status" value="1"/>
</dbReference>
<dbReference type="Pfam" id="PF00970">
    <property type="entry name" value="FAD_binding_6"/>
    <property type="match status" value="1"/>
</dbReference>
<dbReference type="PANTHER" id="PTHR47354">
    <property type="entry name" value="NADH OXIDOREDUCTASE HCR"/>
    <property type="match status" value="1"/>
</dbReference>
<dbReference type="InterPro" id="IPR008333">
    <property type="entry name" value="Cbr1-like_FAD-bd_dom"/>
</dbReference>
<evidence type="ECO:0000256" key="2">
    <source>
        <dbReference type="ARBA" id="ARBA00022630"/>
    </source>
</evidence>
<keyword evidence="2" id="KW-0285">Flavoprotein</keyword>
<dbReference type="Proteomes" id="UP000297891">
    <property type="component" value="Unassembled WGS sequence"/>
</dbReference>
<dbReference type="InterPro" id="IPR039261">
    <property type="entry name" value="FNR_nucleotide-bd"/>
</dbReference>
<dbReference type="Gene3D" id="3.40.50.80">
    <property type="entry name" value="Nucleotide-binding domain of ferredoxin-NADP reductase (FNR) module"/>
    <property type="match status" value="1"/>
</dbReference>
<organism evidence="12 13">
    <name type="scientific">Leptospira brenneri</name>
    <dbReference type="NCBI Taxonomy" id="2023182"/>
    <lineage>
        <taxon>Bacteria</taxon>
        <taxon>Pseudomonadati</taxon>
        <taxon>Spirochaetota</taxon>
        <taxon>Spirochaetia</taxon>
        <taxon>Leptospirales</taxon>
        <taxon>Leptospiraceae</taxon>
        <taxon>Leptospira</taxon>
    </lineage>
</organism>